<evidence type="ECO:0000313" key="2">
    <source>
        <dbReference type="Proteomes" id="UP000216101"/>
    </source>
</evidence>
<gene>
    <name evidence="1" type="ORF">CBP51_19635</name>
</gene>
<dbReference type="AlphaFoldDB" id="A0A266Q171"/>
<comment type="caution">
    <text evidence="1">The sequence shown here is derived from an EMBL/GenBank/DDBJ whole genome shotgun (WGS) entry which is preliminary data.</text>
</comment>
<accession>A0A266Q171</accession>
<evidence type="ECO:0000313" key="1">
    <source>
        <dbReference type="EMBL" id="OZY83618.1"/>
    </source>
</evidence>
<organism evidence="1 2">
    <name type="scientific">Cellvibrio mixtus</name>
    <dbReference type="NCBI Taxonomy" id="39650"/>
    <lineage>
        <taxon>Bacteria</taxon>
        <taxon>Pseudomonadati</taxon>
        <taxon>Pseudomonadota</taxon>
        <taxon>Gammaproteobacteria</taxon>
        <taxon>Cellvibrionales</taxon>
        <taxon>Cellvibrionaceae</taxon>
        <taxon>Cellvibrio</taxon>
    </lineage>
</organism>
<reference evidence="2" key="1">
    <citation type="submission" date="2017-05" db="EMBL/GenBank/DDBJ databases">
        <authorList>
            <person name="Barney B.M."/>
        </authorList>
    </citation>
    <scope>NUCLEOTIDE SEQUENCE [LARGE SCALE GENOMIC DNA]</scope>
    <source>
        <strain evidence="2">PSBB022</strain>
    </source>
</reference>
<protein>
    <submittedName>
        <fullName evidence="1">Uncharacterized protein</fullName>
    </submittedName>
</protein>
<dbReference type="Proteomes" id="UP000216101">
    <property type="component" value="Unassembled WGS sequence"/>
</dbReference>
<dbReference type="EMBL" id="NHNI01000004">
    <property type="protein sequence ID" value="OZY83618.1"/>
    <property type="molecule type" value="Genomic_DNA"/>
</dbReference>
<name>A0A266Q171_9GAMM</name>
<sequence length="101" mass="10902">MIFDRLIFTTLIPTGDPCKAGGESWLMELVAVGNKNIAHRILDEEVGNTRRDQAVVSEMGVGIGSEKNLLLPLCDVSGACDALLGEIESGARGRMSWKQLD</sequence>
<proteinExistence type="predicted"/>
<keyword evidence="2" id="KW-1185">Reference proteome</keyword>